<dbReference type="InterPro" id="IPR050188">
    <property type="entry name" value="RluA_PseudoU_synthase"/>
</dbReference>
<dbReference type="Pfam" id="PF00849">
    <property type="entry name" value="PseudoU_synth_2"/>
    <property type="match status" value="1"/>
</dbReference>
<dbReference type="RefSeq" id="WP_185242859.1">
    <property type="nucleotide sequence ID" value="NZ_AP023213.1"/>
</dbReference>
<dbReference type="AlphaFoldDB" id="A0A6S6M142"/>
<dbReference type="InterPro" id="IPR020103">
    <property type="entry name" value="PsdUridine_synth_cat_dom_sf"/>
</dbReference>
<dbReference type="GO" id="GO:0000455">
    <property type="term" value="P:enzyme-directed rRNA pseudouridine synthesis"/>
    <property type="evidence" value="ECO:0007669"/>
    <property type="project" value="TreeGrafter"/>
</dbReference>
<dbReference type="SUPFAM" id="SSF55120">
    <property type="entry name" value="Pseudouridine synthase"/>
    <property type="match status" value="1"/>
</dbReference>
<evidence type="ECO:0000259" key="1">
    <source>
        <dbReference type="Pfam" id="PF00849"/>
    </source>
</evidence>
<name>A0A6S6M142_9BACT</name>
<dbReference type="Proteomes" id="UP000515472">
    <property type="component" value="Chromosome"/>
</dbReference>
<feature type="domain" description="Pseudouridine synthase RsuA/RluA-like" evidence="1">
    <location>
        <begin position="92"/>
        <end position="238"/>
    </location>
</feature>
<dbReference type="GO" id="GO:0003723">
    <property type="term" value="F:RNA binding"/>
    <property type="evidence" value="ECO:0007669"/>
    <property type="project" value="InterPro"/>
</dbReference>
<dbReference type="KEGG" id="gbn:GEOBRER4_27970"/>
<dbReference type="Gene3D" id="3.30.2350.10">
    <property type="entry name" value="Pseudouridine synthase"/>
    <property type="match status" value="1"/>
</dbReference>
<accession>A0A6S6M142</accession>
<protein>
    <submittedName>
        <fullName evidence="2">Pseudouridine synthase, PA2043 type</fullName>
    </submittedName>
</protein>
<dbReference type="PANTHER" id="PTHR21600:SF84">
    <property type="entry name" value="PSEUDOURIDINE SYNTHASE RSUA_RLUA-LIKE DOMAIN-CONTAINING PROTEIN"/>
    <property type="match status" value="1"/>
</dbReference>
<evidence type="ECO:0000313" key="3">
    <source>
        <dbReference type="Proteomes" id="UP000515472"/>
    </source>
</evidence>
<sequence>MGISPYRAKVTMPLMEKPYPSVLDFLVGRFPRVGRSCWERRIAQGKVLGEDGTPITSTTSYAPQKRIFYFRELDDEKVIPFAEEILFQNDELLVACKPHFLPVTPGGAYLDQSLLHRLRNSTGIHDLVPLHRIDRETAGIVLFSVNPKTRGRYGGVFREGSIEKSYEALSAAPAEPGRGEWLVENRLVHGEPWFTMRTEEGAPNARSLIRLVEQKDGLARFELTPETGKTHQLRVHMSGLGMPILHDRLYPELQAMRPDDFERPLQLLARRVRFRDPVTGRLMEFETRRRLLW</sequence>
<dbReference type="PANTHER" id="PTHR21600">
    <property type="entry name" value="MITOCHONDRIAL RNA PSEUDOURIDINE SYNTHASE"/>
    <property type="match status" value="1"/>
</dbReference>
<dbReference type="PROSITE" id="PS01129">
    <property type="entry name" value="PSI_RLU"/>
    <property type="match status" value="1"/>
</dbReference>
<reference evidence="2 3" key="1">
    <citation type="submission" date="2020-06" db="EMBL/GenBank/DDBJ databases">
        <title>Interaction of electrochemicaly active bacteria, Geobacter bremensis R4 on different carbon anode.</title>
        <authorList>
            <person name="Meng L."/>
            <person name="Yoshida N."/>
        </authorList>
    </citation>
    <scope>NUCLEOTIDE SEQUENCE [LARGE SCALE GENOMIC DNA]</scope>
    <source>
        <strain evidence="2 3">R4</strain>
    </source>
</reference>
<dbReference type="InterPro" id="IPR006224">
    <property type="entry name" value="PsdUridine_synth_RluA-like_CS"/>
</dbReference>
<keyword evidence="3" id="KW-1185">Reference proteome</keyword>
<dbReference type="GO" id="GO:0009982">
    <property type="term" value="F:pseudouridine synthase activity"/>
    <property type="evidence" value="ECO:0007669"/>
    <property type="project" value="InterPro"/>
</dbReference>
<dbReference type="InterPro" id="IPR006145">
    <property type="entry name" value="PsdUridine_synth_RsuA/RluA"/>
</dbReference>
<evidence type="ECO:0000313" key="2">
    <source>
        <dbReference type="EMBL" id="BCG48047.1"/>
    </source>
</evidence>
<proteinExistence type="predicted"/>
<dbReference type="GO" id="GO:0140098">
    <property type="term" value="F:catalytic activity, acting on RNA"/>
    <property type="evidence" value="ECO:0007669"/>
    <property type="project" value="UniProtKB-ARBA"/>
</dbReference>
<dbReference type="EMBL" id="AP023213">
    <property type="protein sequence ID" value="BCG48047.1"/>
    <property type="molecule type" value="Genomic_DNA"/>
</dbReference>
<gene>
    <name evidence="2" type="ORF">GEOBRER4_n2914</name>
</gene>
<organism evidence="2 3">
    <name type="scientific">Citrifermentans bremense</name>
    <dbReference type="NCBI Taxonomy" id="60035"/>
    <lineage>
        <taxon>Bacteria</taxon>
        <taxon>Pseudomonadati</taxon>
        <taxon>Thermodesulfobacteriota</taxon>
        <taxon>Desulfuromonadia</taxon>
        <taxon>Geobacterales</taxon>
        <taxon>Geobacteraceae</taxon>
        <taxon>Citrifermentans</taxon>
    </lineage>
</organism>